<dbReference type="HAMAP" id="MF_00528">
    <property type="entry name" value="Maf"/>
    <property type="match status" value="1"/>
</dbReference>
<sequence length="215" mass="22827">MTVRSSGLPPVVLASGSPRRSALLAMVGVPFDVLPADVDEAFLPGEEAEAAAVRLARLKGEAARRQRPDALVLAFDTIVALEDRLFGKPRDGKEAAEMLRALSGRTHRVVTGLYAALGGRVETAAEVARVTMVPLSEDVIRTYVATGEPMDKSGAYAVQGRAALFVERIDGDYTNVVGLPLFALRGLVRRLGIDLADYWTVRSVAEVGGASPQNG</sequence>
<dbReference type="EMBL" id="PEBV01000006">
    <property type="protein sequence ID" value="PTQ54170.1"/>
    <property type="molecule type" value="Genomic_DNA"/>
</dbReference>
<keyword evidence="3" id="KW-0546">Nucleotide metabolism</keyword>
<dbReference type="NCBIfam" id="TIGR00172">
    <property type="entry name" value="maf"/>
    <property type="match status" value="1"/>
</dbReference>
<dbReference type="SUPFAM" id="SSF52972">
    <property type="entry name" value="ITPase-like"/>
    <property type="match status" value="1"/>
</dbReference>
<comment type="similarity">
    <text evidence="3">Belongs to the Maf family. YhdE subfamily.</text>
</comment>
<evidence type="ECO:0000256" key="1">
    <source>
        <dbReference type="ARBA" id="ARBA00001968"/>
    </source>
</evidence>
<dbReference type="PANTHER" id="PTHR43213:SF5">
    <property type="entry name" value="BIFUNCTIONAL DTTP_UTP PYROPHOSPHATASE_METHYLTRANSFERASE PROTEIN-RELATED"/>
    <property type="match status" value="1"/>
</dbReference>
<dbReference type="CDD" id="cd00555">
    <property type="entry name" value="Maf"/>
    <property type="match status" value="1"/>
</dbReference>
<dbReference type="GO" id="GO:0005737">
    <property type="term" value="C:cytoplasm"/>
    <property type="evidence" value="ECO:0007669"/>
    <property type="project" value="UniProtKB-SubCell"/>
</dbReference>
<dbReference type="InterPro" id="IPR003697">
    <property type="entry name" value="Maf-like"/>
</dbReference>
<keyword evidence="2 3" id="KW-0378">Hydrolase</keyword>
<dbReference type="RefSeq" id="WP_066202477.1">
    <property type="nucleotide sequence ID" value="NZ_CBCSAS010000005.1"/>
</dbReference>
<dbReference type="GO" id="GO:0047429">
    <property type="term" value="F:nucleoside triphosphate diphosphatase activity"/>
    <property type="evidence" value="ECO:0007669"/>
    <property type="project" value="UniProtKB-EC"/>
</dbReference>
<comment type="function">
    <text evidence="3">Nucleoside triphosphate pyrophosphatase that hydrolyzes dTTP and UTP. May have a dual role in cell division arrest and in preventing the incorporation of modified nucleotides into cellular nucleic acids.</text>
</comment>
<dbReference type="PANTHER" id="PTHR43213">
    <property type="entry name" value="BIFUNCTIONAL DTTP/UTP PYROPHOSPHATASE/METHYLTRANSFERASE PROTEIN-RELATED"/>
    <property type="match status" value="1"/>
</dbReference>
<feature type="site" description="Important for substrate specificity" evidence="3">
    <location>
        <position position="77"/>
    </location>
</feature>
<comment type="cofactor">
    <cofactor evidence="1 3">
        <name>a divalent metal cation</name>
        <dbReference type="ChEBI" id="CHEBI:60240"/>
    </cofactor>
</comment>
<organism evidence="5 6">
    <name type="scientific">Hydrogenibacillus schlegelii</name>
    <name type="common">Bacillus schlegelii</name>
    <dbReference type="NCBI Taxonomy" id="1484"/>
    <lineage>
        <taxon>Bacteria</taxon>
        <taxon>Bacillati</taxon>
        <taxon>Bacillota</taxon>
        <taxon>Bacilli</taxon>
        <taxon>Bacillales</taxon>
        <taxon>Bacillales Family X. Incertae Sedis</taxon>
        <taxon>Hydrogenibacillus</taxon>
    </lineage>
</organism>
<keyword evidence="3" id="KW-0963">Cytoplasm</keyword>
<feature type="active site" description="Proton acceptor" evidence="3">
    <location>
        <position position="76"/>
    </location>
</feature>
<comment type="caution">
    <text evidence="3">Lacks conserved residue(s) required for the propagation of feature annotation.</text>
</comment>
<dbReference type="Proteomes" id="UP000748108">
    <property type="component" value="Unassembled WGS sequence"/>
</dbReference>
<accession>A0A132MHL4</accession>
<feature type="site" description="Important for substrate specificity" evidence="3">
    <location>
        <position position="159"/>
    </location>
</feature>
<dbReference type="Pfam" id="PF02545">
    <property type="entry name" value="Maf"/>
    <property type="match status" value="1"/>
</dbReference>
<dbReference type="InterPro" id="IPR029001">
    <property type="entry name" value="ITPase-like_fam"/>
</dbReference>
<dbReference type="EC" id="3.6.1.9" evidence="3"/>
<dbReference type="Proteomes" id="UP000244180">
    <property type="component" value="Unassembled WGS sequence"/>
</dbReference>
<dbReference type="Gene3D" id="3.90.950.10">
    <property type="match status" value="1"/>
</dbReference>
<comment type="caution">
    <text evidence="5">The sequence shown here is derived from an EMBL/GenBank/DDBJ whole genome shotgun (WGS) entry which is preliminary data.</text>
</comment>
<dbReference type="GO" id="GO:0009117">
    <property type="term" value="P:nucleotide metabolic process"/>
    <property type="evidence" value="ECO:0007669"/>
    <property type="project" value="UniProtKB-KW"/>
</dbReference>
<evidence type="ECO:0000313" key="5">
    <source>
        <dbReference type="EMBL" id="PTQ54170.1"/>
    </source>
</evidence>
<gene>
    <name evidence="4" type="primary">maf</name>
    <name evidence="5" type="ORF">HSCHL_0814</name>
    <name evidence="4" type="ORF">KM312_09280</name>
</gene>
<dbReference type="OrthoDB" id="9807767at2"/>
<evidence type="ECO:0000256" key="2">
    <source>
        <dbReference type="ARBA" id="ARBA00022801"/>
    </source>
</evidence>
<reference evidence="5 6" key="1">
    <citation type="submission" date="2017-08" db="EMBL/GenBank/DDBJ databases">
        <title>Burning lignite coal seam in the remote Altai Mountains harbors a hydrogen-driven thermophilic microbial community.</title>
        <authorList>
            <person name="Kadnikov V.V."/>
            <person name="Mardanov A.V."/>
            <person name="Ivasenko D."/>
            <person name="Beletsky A.V."/>
            <person name="Karnachuk O.V."/>
            <person name="Ravin N.V."/>
        </authorList>
    </citation>
    <scope>NUCLEOTIDE SEQUENCE [LARGE SCALE GENOMIC DNA]</scope>
    <source>
        <strain evidence="5">AL33</strain>
    </source>
</reference>
<reference evidence="4" key="2">
    <citation type="journal article" date="2021" name="Microbiology">
        <title>Metagenomic Analysis of the Microbial Community in the Underground Coal Fire Area (Kemerovo Region, Russia) Revealed Predominance of Thermophilic Members of the Phyla Deinococcus-thermus, Aquificae, and Firmicutes.</title>
        <authorList>
            <person name="Kadnikov V."/>
            <person name="Mardanov A.V."/>
            <person name="Beletsky A.V."/>
            <person name="Karnachuk O.V."/>
            <person name="Ravin N.V."/>
        </authorList>
    </citation>
    <scope>NUCLEOTIDE SEQUENCE</scope>
    <source>
        <strain evidence="4">RBS10-49</strain>
    </source>
</reference>
<protein>
    <recommendedName>
        <fullName evidence="3">dTTP/UTP pyrophosphatase</fullName>
        <shortName evidence="3">dTTPase/UTPase</shortName>
        <ecNumber evidence="3">3.6.1.9</ecNumber>
    </recommendedName>
    <alternativeName>
        <fullName evidence="3">Nucleoside triphosphate pyrophosphatase</fullName>
    </alternativeName>
    <alternativeName>
        <fullName evidence="3">Nucleotide pyrophosphatase</fullName>
        <shortName evidence="3">Nucleotide PPase</shortName>
    </alternativeName>
</protein>
<dbReference type="AlphaFoldDB" id="A0A132MHL4"/>
<feature type="site" description="Important for substrate specificity" evidence="3">
    <location>
        <position position="19"/>
    </location>
</feature>
<evidence type="ECO:0000313" key="4">
    <source>
        <dbReference type="EMBL" id="MBT9282815.1"/>
    </source>
</evidence>
<proteinExistence type="inferred from homology"/>
<dbReference type="EMBL" id="JAHHQF010000070">
    <property type="protein sequence ID" value="MBT9282815.1"/>
    <property type="molecule type" value="Genomic_DNA"/>
</dbReference>
<dbReference type="PIRSF" id="PIRSF006305">
    <property type="entry name" value="Maf"/>
    <property type="match status" value="1"/>
</dbReference>
<evidence type="ECO:0000256" key="3">
    <source>
        <dbReference type="HAMAP-Rule" id="MF_00528"/>
    </source>
</evidence>
<comment type="subcellular location">
    <subcellularLocation>
        <location evidence="3">Cytoplasm</location>
    </subcellularLocation>
</comment>
<comment type="catalytic activity">
    <reaction evidence="3">
        <text>dTTP + H2O = dTMP + diphosphate + H(+)</text>
        <dbReference type="Rhea" id="RHEA:28534"/>
        <dbReference type="ChEBI" id="CHEBI:15377"/>
        <dbReference type="ChEBI" id="CHEBI:15378"/>
        <dbReference type="ChEBI" id="CHEBI:33019"/>
        <dbReference type="ChEBI" id="CHEBI:37568"/>
        <dbReference type="ChEBI" id="CHEBI:63528"/>
        <dbReference type="EC" id="3.6.1.9"/>
    </reaction>
</comment>
<evidence type="ECO:0000313" key="6">
    <source>
        <dbReference type="Proteomes" id="UP000244180"/>
    </source>
</evidence>
<name>A0A132MHL4_HYDSH</name>
<comment type="catalytic activity">
    <reaction evidence="3">
        <text>UTP + H2O = UMP + diphosphate + H(+)</text>
        <dbReference type="Rhea" id="RHEA:29395"/>
        <dbReference type="ChEBI" id="CHEBI:15377"/>
        <dbReference type="ChEBI" id="CHEBI:15378"/>
        <dbReference type="ChEBI" id="CHEBI:33019"/>
        <dbReference type="ChEBI" id="CHEBI:46398"/>
        <dbReference type="ChEBI" id="CHEBI:57865"/>
        <dbReference type="EC" id="3.6.1.9"/>
    </reaction>
</comment>